<evidence type="ECO:0000313" key="4">
    <source>
        <dbReference type="EMBL" id="KAA5605292.1"/>
    </source>
</evidence>
<comment type="caution">
    <text evidence="4">The sequence shown here is derived from an EMBL/GenBank/DDBJ whole genome shotgun (WGS) entry which is preliminary data.</text>
</comment>
<evidence type="ECO:0000256" key="1">
    <source>
        <dbReference type="ARBA" id="ARBA00022729"/>
    </source>
</evidence>
<feature type="domain" description="Solute-binding protein family 3/N-terminal" evidence="3">
    <location>
        <begin position="25"/>
        <end position="254"/>
    </location>
</feature>
<dbReference type="EMBL" id="VWPJ01000010">
    <property type="protein sequence ID" value="KAA5605292.1"/>
    <property type="molecule type" value="Genomic_DNA"/>
</dbReference>
<dbReference type="RefSeq" id="WP_150062672.1">
    <property type="nucleotide sequence ID" value="NZ_JACHII010000008.1"/>
</dbReference>
<evidence type="ECO:0000313" key="5">
    <source>
        <dbReference type="Proteomes" id="UP000324065"/>
    </source>
</evidence>
<sequence length="254" mass="27204">MRWCVAVSCLTVALTVGSGAVRACALTIGWEPWAPYQMEGEDGPKGLDIDLVTTIMDRAGCTVTFKTVPWARLLMSIEIGAVDGAMAAAYTDERAAYAHYSAPYRHETVGLMVRADDAGIRGADSLEAMLRDGKVIGLWNDYYYGETVEALRADPALNTGFHVVDHGRTMLVMLSRGRFDATLGDPVADVRSARDLGIGDKVAVHGLTVLETPVHLLLSKASVDADTMARIDAAIESARADGTLEDIVAGYLGR</sequence>
<evidence type="ECO:0000259" key="3">
    <source>
        <dbReference type="SMART" id="SM00062"/>
    </source>
</evidence>
<dbReference type="Pfam" id="PF00497">
    <property type="entry name" value="SBP_bac_3"/>
    <property type="match status" value="1"/>
</dbReference>
<dbReference type="SMART" id="SM00062">
    <property type="entry name" value="PBPb"/>
    <property type="match status" value="1"/>
</dbReference>
<reference evidence="4 5" key="1">
    <citation type="submission" date="2019-09" db="EMBL/GenBank/DDBJ databases">
        <title>Genome sequence of Roseospira marina, one of the more divergent members of the non-sulfur purple photosynthetic bacterial family, the Rhodospirillaceae.</title>
        <authorList>
            <person name="Meyer T."/>
            <person name="Kyndt J."/>
        </authorList>
    </citation>
    <scope>NUCLEOTIDE SEQUENCE [LARGE SCALE GENOMIC DNA]</scope>
    <source>
        <strain evidence="4 5">DSM 15113</strain>
    </source>
</reference>
<dbReference type="InterPro" id="IPR001638">
    <property type="entry name" value="Solute-binding_3/MltF_N"/>
</dbReference>
<dbReference type="AlphaFoldDB" id="A0A5M6IAZ5"/>
<proteinExistence type="predicted"/>
<dbReference type="PANTHER" id="PTHR35936:SF25">
    <property type="entry name" value="ABC TRANSPORTER SUBSTRATE-BINDING PROTEIN"/>
    <property type="match status" value="1"/>
</dbReference>
<organism evidence="4 5">
    <name type="scientific">Roseospira marina</name>
    <dbReference type="NCBI Taxonomy" id="140057"/>
    <lineage>
        <taxon>Bacteria</taxon>
        <taxon>Pseudomonadati</taxon>
        <taxon>Pseudomonadota</taxon>
        <taxon>Alphaproteobacteria</taxon>
        <taxon>Rhodospirillales</taxon>
        <taxon>Rhodospirillaceae</taxon>
        <taxon>Roseospira</taxon>
    </lineage>
</organism>
<evidence type="ECO:0000256" key="2">
    <source>
        <dbReference type="SAM" id="SignalP"/>
    </source>
</evidence>
<feature type="chain" id="PRO_5024297479" evidence="2">
    <location>
        <begin position="24"/>
        <end position="254"/>
    </location>
</feature>
<dbReference type="Gene3D" id="3.40.190.10">
    <property type="entry name" value="Periplasmic binding protein-like II"/>
    <property type="match status" value="2"/>
</dbReference>
<dbReference type="Proteomes" id="UP000324065">
    <property type="component" value="Unassembled WGS sequence"/>
</dbReference>
<dbReference type="SUPFAM" id="SSF53850">
    <property type="entry name" value="Periplasmic binding protein-like II"/>
    <property type="match status" value="1"/>
</dbReference>
<gene>
    <name evidence="4" type="ORF">F1188_12065</name>
</gene>
<feature type="signal peptide" evidence="2">
    <location>
        <begin position="1"/>
        <end position="23"/>
    </location>
</feature>
<dbReference type="PANTHER" id="PTHR35936">
    <property type="entry name" value="MEMBRANE-BOUND LYTIC MUREIN TRANSGLYCOSYLASE F"/>
    <property type="match status" value="1"/>
</dbReference>
<name>A0A5M6IAZ5_9PROT</name>
<accession>A0A5M6IAZ5</accession>
<protein>
    <submittedName>
        <fullName evidence="4">Amino acid ABC transporter substrate-binding protein</fullName>
    </submittedName>
</protein>
<dbReference type="OrthoDB" id="7304968at2"/>
<keyword evidence="5" id="KW-1185">Reference proteome</keyword>
<keyword evidence="1 2" id="KW-0732">Signal</keyword>